<evidence type="ECO:0000256" key="5">
    <source>
        <dbReference type="ARBA" id="ARBA00022840"/>
    </source>
</evidence>
<dbReference type="GO" id="GO:0019287">
    <property type="term" value="P:isopentenyl diphosphate biosynthetic process, mevalonate pathway"/>
    <property type="evidence" value="ECO:0007669"/>
    <property type="project" value="InterPro"/>
</dbReference>
<accession>A0A840DD95</accession>
<dbReference type="InterPro" id="IPR053859">
    <property type="entry name" value="MVD-like_N"/>
</dbReference>
<dbReference type="EC" id="4.1.1.33" evidence="2"/>
<reference evidence="10" key="1">
    <citation type="submission" date="2020-08" db="EMBL/GenBank/DDBJ databases">
        <title>Sequencing the genomes of 1000 actinobacteria strains.</title>
        <authorList>
            <person name="Klenk H.-P."/>
        </authorList>
    </citation>
    <scope>NUCLEOTIDE SEQUENCE [LARGE SCALE GENOMIC DNA]</scope>
    <source>
        <strain evidence="10">DSM 27064</strain>
    </source>
</reference>
<dbReference type="InterPro" id="IPR029765">
    <property type="entry name" value="Mev_diP_decarb"/>
</dbReference>
<dbReference type="Gene3D" id="3.30.70.890">
    <property type="entry name" value="GHMP kinase, C-terminal domain"/>
    <property type="match status" value="1"/>
</dbReference>
<keyword evidence="4" id="KW-0547">Nucleotide-binding</keyword>
<dbReference type="SUPFAM" id="SSF54211">
    <property type="entry name" value="Ribosomal protein S5 domain 2-like"/>
    <property type="match status" value="1"/>
</dbReference>
<dbReference type="Gene3D" id="3.30.230.10">
    <property type="match status" value="1"/>
</dbReference>
<keyword evidence="3" id="KW-0444">Lipid biosynthesis</keyword>
<comment type="similarity">
    <text evidence="1">Belongs to the diphosphomevalonate decarboxylase family.</text>
</comment>
<dbReference type="Pfam" id="PF18376">
    <property type="entry name" value="MDD_C"/>
    <property type="match status" value="1"/>
</dbReference>
<evidence type="ECO:0000256" key="7">
    <source>
        <dbReference type="ARBA" id="ARBA00023239"/>
    </source>
</evidence>
<keyword evidence="5" id="KW-0067">ATP-binding</keyword>
<dbReference type="PANTHER" id="PTHR10977:SF3">
    <property type="entry name" value="DIPHOSPHOMEVALONATE DECARBOXYLASE"/>
    <property type="match status" value="1"/>
</dbReference>
<evidence type="ECO:0000256" key="1">
    <source>
        <dbReference type="ARBA" id="ARBA00008831"/>
    </source>
</evidence>
<name>A0A840DD95_9MICO</name>
<sequence>MTHDWAAQTPRFTAKAHPNIALVKYWGKRDEKLILPVAGSMSMTLDTVATTTTVIKGGSADAFYLGGELVAGKAAAQVSDFLDLVRRLAGSDEHATVISHNDAPTAAGLASSASGFAALATAAAAAYGLELNTRELSILARQGSGSASRSVIDKFAVWHAGTDSETSYAEELSAPDMRMIICEINAGPKLVSSRLGMQLTRDTSPFWSSWASSTEEILQEMLAACAADDFTKVGEITETHAYRMHALIQSSRPVVRYLAPASYAAFDRIAELRRQGVEAYGTADAGPNVVAIARPEDAAAVANALREFGKITIAAPGPGSHLITEALPLPVGFEG</sequence>
<dbReference type="RefSeq" id="WP_183304510.1">
    <property type="nucleotide sequence ID" value="NZ_JACIFD010000006.1"/>
</dbReference>
<dbReference type="PIRSF" id="PIRSF015950">
    <property type="entry name" value="Mev_P_decrbx"/>
    <property type="match status" value="1"/>
</dbReference>
<dbReference type="NCBIfam" id="TIGR01240">
    <property type="entry name" value="mevDPdecarb"/>
    <property type="match status" value="1"/>
</dbReference>
<dbReference type="FunFam" id="3.30.230.10:FF:000072">
    <property type="entry name" value="Diphosphomevalonate decarboxylase"/>
    <property type="match status" value="1"/>
</dbReference>
<feature type="domain" description="Mvd1 C-terminal" evidence="8">
    <location>
        <begin position="180"/>
        <end position="308"/>
    </location>
</feature>
<evidence type="ECO:0000256" key="2">
    <source>
        <dbReference type="ARBA" id="ARBA00012296"/>
    </source>
</evidence>
<dbReference type="InterPro" id="IPR014721">
    <property type="entry name" value="Ribsml_uS5_D2-typ_fold_subgr"/>
</dbReference>
<evidence type="ECO:0000259" key="8">
    <source>
        <dbReference type="Pfam" id="PF18376"/>
    </source>
</evidence>
<evidence type="ECO:0000259" key="9">
    <source>
        <dbReference type="Pfam" id="PF22700"/>
    </source>
</evidence>
<gene>
    <name evidence="10" type="ORF">F5897_000735</name>
</gene>
<organism evidence="10 11">
    <name type="scientific">Canibacter oris</name>
    <dbReference type="NCBI Taxonomy" id="1365628"/>
    <lineage>
        <taxon>Bacteria</taxon>
        <taxon>Bacillati</taxon>
        <taxon>Actinomycetota</taxon>
        <taxon>Actinomycetes</taxon>
        <taxon>Micrococcales</taxon>
        <taxon>Microbacteriaceae</taxon>
        <taxon>Canibacter</taxon>
    </lineage>
</organism>
<dbReference type="InterPro" id="IPR005935">
    <property type="entry name" value="Mev_decarb"/>
</dbReference>
<evidence type="ECO:0000256" key="4">
    <source>
        <dbReference type="ARBA" id="ARBA00022741"/>
    </source>
</evidence>
<dbReference type="InterPro" id="IPR036554">
    <property type="entry name" value="GHMP_kinase_C_sf"/>
</dbReference>
<dbReference type="EMBL" id="JACIFD010000006">
    <property type="protein sequence ID" value="MBB4071431.1"/>
    <property type="molecule type" value="Genomic_DNA"/>
</dbReference>
<dbReference type="InterPro" id="IPR041431">
    <property type="entry name" value="Mvd1_C"/>
</dbReference>
<feature type="domain" description="Diphosphomevalonate decarboxylase-like N-terminal" evidence="9">
    <location>
        <begin position="16"/>
        <end position="169"/>
    </location>
</feature>
<evidence type="ECO:0000313" key="11">
    <source>
        <dbReference type="Proteomes" id="UP000571183"/>
    </source>
</evidence>
<evidence type="ECO:0000256" key="6">
    <source>
        <dbReference type="ARBA" id="ARBA00023098"/>
    </source>
</evidence>
<evidence type="ECO:0000313" key="10">
    <source>
        <dbReference type="EMBL" id="MBB4071431.1"/>
    </source>
</evidence>
<dbReference type="AlphaFoldDB" id="A0A840DD95"/>
<keyword evidence="7 10" id="KW-0456">Lyase</keyword>
<evidence type="ECO:0000256" key="3">
    <source>
        <dbReference type="ARBA" id="ARBA00022516"/>
    </source>
</evidence>
<protein>
    <recommendedName>
        <fullName evidence="2">diphosphomevalonate decarboxylase</fullName>
        <ecNumber evidence="2">4.1.1.33</ecNumber>
    </recommendedName>
</protein>
<dbReference type="SUPFAM" id="SSF55060">
    <property type="entry name" value="GHMP Kinase, C-terminal domain"/>
    <property type="match status" value="1"/>
</dbReference>
<keyword evidence="6" id="KW-0443">Lipid metabolism</keyword>
<dbReference type="Pfam" id="PF22700">
    <property type="entry name" value="MVD-like_N"/>
    <property type="match status" value="1"/>
</dbReference>
<comment type="caution">
    <text evidence="10">The sequence shown here is derived from an EMBL/GenBank/DDBJ whole genome shotgun (WGS) entry which is preliminary data.</text>
</comment>
<proteinExistence type="inferred from homology"/>
<dbReference type="GO" id="GO:0005524">
    <property type="term" value="F:ATP binding"/>
    <property type="evidence" value="ECO:0007669"/>
    <property type="project" value="UniProtKB-KW"/>
</dbReference>
<keyword evidence="11" id="KW-1185">Reference proteome</keyword>
<dbReference type="PANTHER" id="PTHR10977">
    <property type="entry name" value="DIPHOSPHOMEVALONATE DECARBOXYLASE"/>
    <property type="match status" value="1"/>
</dbReference>
<dbReference type="Proteomes" id="UP000571183">
    <property type="component" value="Unassembled WGS sequence"/>
</dbReference>
<dbReference type="InterPro" id="IPR020568">
    <property type="entry name" value="Ribosomal_Su5_D2-typ_SF"/>
</dbReference>
<dbReference type="GO" id="GO:0004163">
    <property type="term" value="F:diphosphomevalonate decarboxylase activity"/>
    <property type="evidence" value="ECO:0007669"/>
    <property type="project" value="UniProtKB-EC"/>
</dbReference>
<dbReference type="GO" id="GO:0005829">
    <property type="term" value="C:cytosol"/>
    <property type="evidence" value="ECO:0007669"/>
    <property type="project" value="InterPro"/>
</dbReference>